<evidence type="ECO:0000256" key="2">
    <source>
        <dbReference type="SAM" id="Phobius"/>
    </source>
</evidence>
<dbReference type="AlphaFoldDB" id="A0A381SIA5"/>
<keyword evidence="2" id="KW-0812">Transmembrane</keyword>
<proteinExistence type="predicted"/>
<sequence length="664" mass="72530">MMRKFLALVFTAGLVVLLFLVVTANHALNTLSEPDVIISMLNDAEAYDYLYDEIIANLVYDVVEKGIEVNSGIGDSSKPTILEFDDPDTAAAAITLFVETLVPREYLRQKIEEGLREVVPYATGQTDEFKIDLEVQDRLRDLPDSLRTLVGELRLVQQLTDDLLIPQMSDFSSQISGSGLGIEFTQKENENNAREIFAPEWVEKQLFQTVDELTPYFVGDSDGFSVLIKLEDRVVIIGEILKGKIASDDTLYKLVFAKVIDPAIQGTVDQSTSVGFGVSLSEQEVTDAVEVIAPPEWVRGHGDGVIDALVEYLLGDANDLHYSVDMADRKAAAAKELQALARIKLVSTLEATPACTSSAATFAATKAVVSGKVPPCLSGGPMINLALEAFVPKMDQQVEAFVMGQIPGEISYSLSDFAGQGDGIDQQLEDVREKVIEGIRFTQDDLVGIIAGSDDPEALDGAEEKLTMLTEGVVITETNIIDSLGPDEIQQIDDLRGQARMWLSLKWLLWFVVLIPVGIIAFIGGKGWPGRLKWAGGAVVICGLIVYLGISLIWSVGKNQLPIDVPVSQEMKVDYPRLSDELESGSPAERIQTAMGSWQSRWRNQTLPWIILGLLSFTAGTIWSRTYREGAQVMSGEPIDDVVSESISGNDDQLPPEPEPESAD</sequence>
<reference evidence="3" key="1">
    <citation type="submission" date="2018-05" db="EMBL/GenBank/DDBJ databases">
        <authorList>
            <person name="Lanie J.A."/>
            <person name="Ng W.-L."/>
            <person name="Kazmierczak K.M."/>
            <person name="Andrzejewski T.M."/>
            <person name="Davidsen T.M."/>
            <person name="Wayne K.J."/>
            <person name="Tettelin H."/>
            <person name="Glass J.I."/>
            <person name="Rusch D."/>
            <person name="Podicherti R."/>
            <person name="Tsui H.-C.T."/>
            <person name="Winkler M.E."/>
        </authorList>
    </citation>
    <scope>NUCLEOTIDE SEQUENCE</scope>
</reference>
<feature type="non-terminal residue" evidence="3">
    <location>
        <position position="1"/>
    </location>
</feature>
<feature type="region of interest" description="Disordered" evidence="1">
    <location>
        <begin position="638"/>
        <end position="664"/>
    </location>
</feature>
<gene>
    <name evidence="3" type="ORF">METZ01_LOCUS56676</name>
</gene>
<organism evidence="3">
    <name type="scientific">marine metagenome</name>
    <dbReference type="NCBI Taxonomy" id="408172"/>
    <lineage>
        <taxon>unclassified sequences</taxon>
        <taxon>metagenomes</taxon>
        <taxon>ecological metagenomes</taxon>
    </lineage>
</organism>
<evidence type="ECO:0000313" key="3">
    <source>
        <dbReference type="EMBL" id="SVA03822.1"/>
    </source>
</evidence>
<feature type="transmembrane region" description="Helical" evidence="2">
    <location>
        <begin position="507"/>
        <end position="525"/>
    </location>
</feature>
<keyword evidence="2" id="KW-1133">Transmembrane helix</keyword>
<feature type="transmembrane region" description="Helical" evidence="2">
    <location>
        <begin position="537"/>
        <end position="557"/>
    </location>
</feature>
<evidence type="ECO:0000256" key="1">
    <source>
        <dbReference type="SAM" id="MobiDB-lite"/>
    </source>
</evidence>
<name>A0A381SIA5_9ZZZZ</name>
<accession>A0A381SIA5</accession>
<keyword evidence="2" id="KW-0472">Membrane</keyword>
<dbReference type="EMBL" id="UINC01003156">
    <property type="protein sequence ID" value="SVA03822.1"/>
    <property type="molecule type" value="Genomic_DNA"/>
</dbReference>
<protein>
    <submittedName>
        <fullName evidence="3">Uncharacterized protein</fullName>
    </submittedName>
</protein>
<feature type="transmembrane region" description="Helical" evidence="2">
    <location>
        <begin position="606"/>
        <end position="624"/>
    </location>
</feature>
<feature type="non-terminal residue" evidence="3">
    <location>
        <position position="664"/>
    </location>
</feature>